<dbReference type="InterPro" id="IPR042216">
    <property type="entry name" value="MitoNEET_CISD"/>
</dbReference>
<dbReference type="InterPro" id="IPR052950">
    <property type="entry name" value="CISD"/>
</dbReference>
<dbReference type="Gene3D" id="3.40.5.90">
    <property type="entry name" value="CDGSH iron-sulfur domain, mitoNEET-type"/>
    <property type="match status" value="2"/>
</dbReference>
<dbReference type="Pfam" id="PF09360">
    <property type="entry name" value="zf-CDGSH"/>
    <property type="match status" value="2"/>
</dbReference>
<keyword evidence="1" id="KW-0001">2Fe-2S</keyword>
<accession>A0ABQ6M381</accession>
<evidence type="ECO:0000313" key="7">
    <source>
        <dbReference type="Proteomes" id="UP001224392"/>
    </source>
</evidence>
<evidence type="ECO:0000256" key="3">
    <source>
        <dbReference type="ARBA" id="ARBA00023004"/>
    </source>
</evidence>
<dbReference type="InterPro" id="IPR018967">
    <property type="entry name" value="FeS-contain_CDGSH-typ"/>
</dbReference>
<dbReference type="EMBL" id="BSYJ01000009">
    <property type="protein sequence ID" value="GMG88745.1"/>
    <property type="molecule type" value="Genomic_DNA"/>
</dbReference>
<dbReference type="SMART" id="SM00704">
    <property type="entry name" value="ZnF_CDGSH"/>
    <property type="match status" value="2"/>
</dbReference>
<name>A0ABQ6M381_9GAMM</name>
<dbReference type="Proteomes" id="UP001224392">
    <property type="component" value="Unassembled WGS sequence"/>
</dbReference>
<evidence type="ECO:0000256" key="4">
    <source>
        <dbReference type="ARBA" id="ARBA00023014"/>
    </source>
</evidence>
<protein>
    <recommendedName>
        <fullName evidence="5">Iron-binding zinc finger CDGSH type domain-containing protein</fullName>
    </recommendedName>
</protein>
<feature type="domain" description="Iron-binding zinc finger CDGSH type" evidence="5">
    <location>
        <begin position="47"/>
        <end position="82"/>
    </location>
</feature>
<keyword evidence="2" id="KW-0479">Metal-binding</keyword>
<sequence length="93" mass="9936">MSNPVIADSKPVKVSLSKGDEYYFCTCGRSKSQPFCDGSHAGTKFTPKVIVAEEDGGAYLCACKHTGNTPYCDGTHKKFDDNQVGKEGPGVDI</sequence>
<proteinExistence type="predicted"/>
<evidence type="ECO:0000256" key="2">
    <source>
        <dbReference type="ARBA" id="ARBA00022723"/>
    </source>
</evidence>
<keyword evidence="4" id="KW-0411">Iron-sulfur</keyword>
<organism evidence="6 7">
    <name type="scientific">Biformimicrobium ophioploci</name>
    <dbReference type="NCBI Taxonomy" id="3036711"/>
    <lineage>
        <taxon>Bacteria</taxon>
        <taxon>Pseudomonadati</taxon>
        <taxon>Pseudomonadota</taxon>
        <taxon>Gammaproteobacteria</taxon>
        <taxon>Cellvibrionales</taxon>
        <taxon>Microbulbiferaceae</taxon>
        <taxon>Biformimicrobium</taxon>
    </lineage>
</organism>
<evidence type="ECO:0000313" key="6">
    <source>
        <dbReference type="EMBL" id="GMG88745.1"/>
    </source>
</evidence>
<feature type="domain" description="Iron-binding zinc finger CDGSH type" evidence="5">
    <location>
        <begin position="9"/>
        <end position="46"/>
    </location>
</feature>
<gene>
    <name evidence="6" type="ORF">MNKW57_30660</name>
</gene>
<comment type="caution">
    <text evidence="6">The sequence shown here is derived from an EMBL/GenBank/DDBJ whole genome shotgun (WGS) entry which is preliminary data.</text>
</comment>
<keyword evidence="7" id="KW-1185">Reference proteome</keyword>
<dbReference type="PANTHER" id="PTHR46491:SF3">
    <property type="entry name" value="CDGSH IRON-SULFUR DOMAIN-CONTAINING PROTEIN 3, MITOCHONDRIAL"/>
    <property type="match status" value="1"/>
</dbReference>
<keyword evidence="3" id="KW-0408">Iron</keyword>
<dbReference type="RefSeq" id="WP_285765354.1">
    <property type="nucleotide sequence ID" value="NZ_BSYJ01000009.1"/>
</dbReference>
<evidence type="ECO:0000256" key="1">
    <source>
        <dbReference type="ARBA" id="ARBA00022714"/>
    </source>
</evidence>
<dbReference type="PANTHER" id="PTHR46491">
    <property type="entry name" value="CDGSH IRON SULFUR DOMAIN PROTEIN HOMOLOG"/>
    <property type="match status" value="1"/>
</dbReference>
<reference evidence="6 7" key="1">
    <citation type="submission" date="2023-04" db="EMBL/GenBank/DDBJ databases">
        <title>Marinobulbifer ophiurae gen. nov., sp. Nov., isolate from tissue of brittle star Ophioplocus japonicus.</title>
        <authorList>
            <person name="Kawano K."/>
            <person name="Sawayama S."/>
            <person name="Nakagawa S."/>
        </authorList>
    </citation>
    <scope>NUCLEOTIDE SEQUENCE [LARGE SCALE GENOMIC DNA]</scope>
    <source>
        <strain evidence="6 7">NKW57</strain>
    </source>
</reference>
<evidence type="ECO:0000259" key="5">
    <source>
        <dbReference type="SMART" id="SM00704"/>
    </source>
</evidence>